<dbReference type="Proteomes" id="UP000190409">
    <property type="component" value="Unassembled WGS sequence"/>
</dbReference>
<evidence type="ECO:0000313" key="2">
    <source>
        <dbReference type="EMBL" id="OOL81388.1"/>
    </source>
</evidence>
<keyword evidence="2" id="KW-0808">Transferase</keyword>
<feature type="domain" description="Gcp-like" evidence="1">
    <location>
        <begin position="28"/>
        <end position="226"/>
    </location>
</feature>
<dbReference type="Pfam" id="PF00814">
    <property type="entry name" value="TsaD"/>
    <property type="match status" value="1"/>
</dbReference>
<evidence type="ECO:0000259" key="1">
    <source>
        <dbReference type="Pfam" id="PF00814"/>
    </source>
</evidence>
<dbReference type="GO" id="GO:0005829">
    <property type="term" value="C:cytosol"/>
    <property type="evidence" value="ECO:0007669"/>
    <property type="project" value="TreeGrafter"/>
</dbReference>
<dbReference type="Gene3D" id="3.30.420.40">
    <property type="match status" value="2"/>
</dbReference>
<reference evidence="2 3" key="1">
    <citation type="submission" date="2017-01" db="EMBL/GenBank/DDBJ databases">
        <title>Complete Genome Sequence of Dolosigranulum pigrum isolated from a Patient with interstitial lung disease.</title>
        <authorList>
            <person name="Mukhopadhyay R."/>
            <person name="Joaquin J."/>
            <person name="Hogue R."/>
            <person name="Fitzgerald S."/>
            <person name="Jospin G."/>
            <person name="Eisen J.A."/>
            <person name="Chaturvedi V."/>
        </authorList>
    </citation>
    <scope>NUCLEOTIDE SEQUENCE [LARGE SCALE GENOMIC DNA]</scope>
    <source>
        <strain evidence="2 3">15S00348</strain>
    </source>
</reference>
<dbReference type="SUPFAM" id="SSF53067">
    <property type="entry name" value="Actin-like ATPase domain"/>
    <property type="match status" value="2"/>
</dbReference>
<proteinExistence type="predicted"/>
<comment type="caution">
    <text evidence="2">The sequence shown here is derived from an EMBL/GenBank/DDBJ whole genome shotgun (WGS) entry which is preliminary data.</text>
</comment>
<dbReference type="GO" id="GO:0002949">
    <property type="term" value="P:tRNA threonylcarbamoyladenosine modification"/>
    <property type="evidence" value="ECO:0007669"/>
    <property type="project" value="InterPro"/>
</dbReference>
<dbReference type="GO" id="GO:0016740">
    <property type="term" value="F:transferase activity"/>
    <property type="evidence" value="ECO:0007669"/>
    <property type="project" value="UniProtKB-KW"/>
</dbReference>
<dbReference type="NCBIfam" id="TIGR03725">
    <property type="entry name" value="T6A_YeaZ"/>
    <property type="match status" value="1"/>
</dbReference>
<gene>
    <name evidence="2" type="ORF">BWX42_06305</name>
</gene>
<dbReference type="InterPro" id="IPR000905">
    <property type="entry name" value="Gcp-like_dom"/>
</dbReference>
<dbReference type="PANTHER" id="PTHR11735:SF11">
    <property type="entry name" value="TRNA THREONYLCARBAMOYLADENOSINE BIOSYNTHESIS PROTEIN TSAB"/>
    <property type="match status" value="1"/>
</dbReference>
<dbReference type="CDD" id="cd24032">
    <property type="entry name" value="ASKHA_NBD_TsaB"/>
    <property type="match status" value="1"/>
</dbReference>
<name>A0A1S8KNS2_9LACT</name>
<dbReference type="InterPro" id="IPR022496">
    <property type="entry name" value="T6A_TsaB"/>
</dbReference>
<evidence type="ECO:0000313" key="3">
    <source>
        <dbReference type="Proteomes" id="UP000190409"/>
    </source>
</evidence>
<protein>
    <submittedName>
        <fullName evidence="2">tRNA (Adenosine(37)-N6)-threonylcarbamoyltransferase complex dimerization subunit type 1 TsaB</fullName>
    </submittedName>
</protein>
<dbReference type="EMBL" id="MUYF01000003">
    <property type="protein sequence ID" value="OOL81388.1"/>
    <property type="molecule type" value="Genomic_DNA"/>
</dbReference>
<accession>A0A1S8KNS2</accession>
<organism evidence="2 3">
    <name type="scientific">Dolosigranulum pigrum</name>
    <dbReference type="NCBI Taxonomy" id="29394"/>
    <lineage>
        <taxon>Bacteria</taxon>
        <taxon>Bacillati</taxon>
        <taxon>Bacillota</taxon>
        <taxon>Bacilli</taxon>
        <taxon>Lactobacillales</taxon>
        <taxon>Carnobacteriaceae</taxon>
        <taxon>Dolosigranulum</taxon>
    </lineage>
</organism>
<sequence length="246" mass="27703">MKILAFDTSMKAMSVALVEEEMLIAEKTINIKRDHSVGLMPAIETLLDEVRWQPSELDRIVVAKGPGSYTGIRIAVTVAKTLAWTLNCELVGISSLEALAASSVYSPHTLVVPLFNARRRNVYAGLYRQETAGKLTAVASDSHRSIEELLADLAQFDEPITFVGEDVPEFWEAIQAVLSERAQFDERHRQVVSAYYLARLGAERPVEEVPLFVPEYLKLAEAEENWLQDHGDMRDDQYVKKIKHMD</sequence>
<dbReference type="InterPro" id="IPR043129">
    <property type="entry name" value="ATPase_NBD"/>
</dbReference>
<dbReference type="PANTHER" id="PTHR11735">
    <property type="entry name" value="TRNA N6-ADENOSINE THREONYLCARBAMOYLTRANSFERASE"/>
    <property type="match status" value="1"/>
</dbReference>
<dbReference type="AlphaFoldDB" id="A0A1S8KNS2"/>